<evidence type="ECO:0000256" key="1">
    <source>
        <dbReference type="ARBA" id="ARBA00004429"/>
    </source>
</evidence>
<feature type="transmembrane region" description="Helical" evidence="18">
    <location>
        <begin position="84"/>
        <end position="104"/>
    </location>
</feature>
<dbReference type="InterPro" id="IPR025669">
    <property type="entry name" value="AAA_dom"/>
</dbReference>
<evidence type="ECO:0000259" key="19">
    <source>
        <dbReference type="Pfam" id="PF02706"/>
    </source>
</evidence>
<dbReference type="InterPro" id="IPR032807">
    <property type="entry name" value="GNVR"/>
</dbReference>
<evidence type="ECO:0000256" key="12">
    <source>
        <dbReference type="ARBA" id="ARBA00022989"/>
    </source>
</evidence>
<evidence type="ECO:0000256" key="16">
    <source>
        <dbReference type="SAM" id="Coils"/>
    </source>
</evidence>
<evidence type="ECO:0000259" key="21">
    <source>
        <dbReference type="Pfam" id="PF13807"/>
    </source>
</evidence>
<evidence type="ECO:0000259" key="20">
    <source>
        <dbReference type="Pfam" id="PF13614"/>
    </source>
</evidence>
<evidence type="ECO:0000256" key="4">
    <source>
        <dbReference type="ARBA" id="ARBA00011903"/>
    </source>
</evidence>
<dbReference type="PANTHER" id="PTHR32309">
    <property type="entry name" value="TYROSINE-PROTEIN KINASE"/>
    <property type="match status" value="1"/>
</dbReference>
<comment type="caution">
    <text evidence="22">The sequence shown here is derived from an EMBL/GenBank/DDBJ whole genome shotgun (WGS) entry which is preliminary data.</text>
</comment>
<dbReference type="GO" id="GO:0016301">
    <property type="term" value="F:kinase activity"/>
    <property type="evidence" value="ECO:0007669"/>
    <property type="project" value="UniProtKB-KW"/>
</dbReference>
<evidence type="ECO:0000256" key="15">
    <source>
        <dbReference type="ARBA" id="ARBA00051245"/>
    </source>
</evidence>
<comment type="subcellular location">
    <subcellularLocation>
        <location evidence="1">Cell inner membrane</location>
        <topology evidence="1">Multi-pass membrane protein</topology>
    </subcellularLocation>
</comment>
<evidence type="ECO:0000256" key="11">
    <source>
        <dbReference type="ARBA" id="ARBA00022840"/>
    </source>
</evidence>
<evidence type="ECO:0000256" key="14">
    <source>
        <dbReference type="ARBA" id="ARBA00023137"/>
    </source>
</evidence>
<keyword evidence="11" id="KW-0067">ATP-binding</keyword>
<evidence type="ECO:0000256" key="18">
    <source>
        <dbReference type="SAM" id="Phobius"/>
    </source>
</evidence>
<keyword evidence="9" id="KW-0547">Nucleotide-binding</keyword>
<keyword evidence="5" id="KW-1003">Cell membrane</keyword>
<dbReference type="PANTHER" id="PTHR32309:SF13">
    <property type="entry name" value="FERRIC ENTEROBACTIN TRANSPORT PROTEIN FEPE"/>
    <property type="match status" value="1"/>
</dbReference>
<dbReference type="InterPro" id="IPR003856">
    <property type="entry name" value="LPS_length_determ_N"/>
</dbReference>
<feature type="domain" description="Tyrosine-protein kinase G-rich" evidence="21">
    <location>
        <begin position="454"/>
        <end position="525"/>
    </location>
</feature>
<keyword evidence="16" id="KW-0175">Coiled coil</keyword>
<keyword evidence="23" id="KW-1185">Reference proteome</keyword>
<keyword evidence="12 18" id="KW-1133">Transmembrane helix</keyword>
<dbReference type="CDD" id="cd05387">
    <property type="entry name" value="BY-kinase"/>
    <property type="match status" value="1"/>
</dbReference>
<dbReference type="Pfam" id="PF02706">
    <property type="entry name" value="Wzz"/>
    <property type="match status" value="1"/>
</dbReference>
<sequence length="817" mass="90665">MIYLIWQADFYMHIIPHRLRAPWSAGERPQRDPPSDRYVMLQNNLRHTDSVRLPVTGLAQPVQTDSGGISDVINFGIGLLRRQYLMILVTAGLVTAASLLYLRLASPTYTAQVQILLATPRPQFVQQQSLLAEPAFDLNQIETQLQLLRSKATAVAVINQLKLSDDPDFSATGLSLRSLWQRIRSWASIGSKTDGSSDTHDEPLDTIVDAFLNRLSAGRVGYSNVIEISFNSSTALRAAEIVNAVANTYVADQLNGKFDANRRATSWLQERLRDLGDQALAAQRAVDVYKTQNNIVSLDGKSIDEQQITEINNRLAAARAQTSEATAKLARYETLLASDPTKPSSMINLDAIGTDATNSQIINGLRQQYLELMRREAELTARVGRDHLAVVNIRNRVREFRVSIFDEVRRLAEVSRSEFEFAKQRQQEIEKQLSKAVSQSRSVNSAELTIRELESRAKALRSLYETFLQRYMGSAQQETFSISETRVIFPASPPPSKSKPKTRMVLTLGILGGLALGVGLALLRDVMDRVFRTSSQVETVLELPCLSMVPLLPPRKSPKPPVRPQQTHDDGQQRIVSSPTAIHRTVIGMPLSRYTEAIRSIKLAIDHNPAKMSSQVIGITSALPSEGKTTIAASLAQLIGHTGKRAIIVDCDLRNPSLSAMLAPKAVGGIIEVANGSRSLEETIWRDPTTNLAFLPAVRRGPLLHTSEILCADAISKLFDRLRADYDYVIVDFPPLTPLVDVRATSSLVDGYILIVEWGRTKIDVVQHALHTAPNIHESLIGVVLSKTDTKAMARYDGHRSYYYHDSHYIRYGLSES</sequence>
<dbReference type="SUPFAM" id="SSF52540">
    <property type="entry name" value="P-loop containing nucleoside triphosphate hydrolases"/>
    <property type="match status" value="1"/>
</dbReference>
<evidence type="ECO:0000313" key="22">
    <source>
        <dbReference type="EMBL" id="OSJ34193.1"/>
    </source>
</evidence>
<keyword evidence="8 18" id="KW-0812">Transmembrane</keyword>
<reference evidence="22 23" key="1">
    <citation type="submission" date="2017-03" db="EMBL/GenBank/DDBJ databases">
        <title>Whole genome sequences of fourteen strains of Bradyrhizobium canariense and one strain of Bradyrhizobium japonicum isolated from Lupinus (Papilionoideae: Genisteae) species in Algeria.</title>
        <authorList>
            <person name="Crovadore J."/>
            <person name="Chekireb D."/>
            <person name="Brachmann A."/>
            <person name="Chablais R."/>
            <person name="Cochard B."/>
            <person name="Lefort F."/>
        </authorList>
    </citation>
    <scope>NUCLEOTIDE SEQUENCE [LARGE SCALE GENOMIC DNA]</scope>
    <source>
        <strain evidence="22 23">UBMAN05</strain>
    </source>
</reference>
<name>A0ABX3X9R0_9BRAD</name>
<evidence type="ECO:0000256" key="10">
    <source>
        <dbReference type="ARBA" id="ARBA00022777"/>
    </source>
</evidence>
<keyword evidence="7" id="KW-0808">Transferase</keyword>
<dbReference type="Pfam" id="PF13614">
    <property type="entry name" value="AAA_31"/>
    <property type="match status" value="1"/>
</dbReference>
<protein>
    <recommendedName>
        <fullName evidence="4">non-specific protein-tyrosine kinase</fullName>
        <ecNumber evidence="4">2.7.10.2</ecNumber>
    </recommendedName>
</protein>
<organism evidence="22 23">
    <name type="scientific">Bradyrhizobium canariense</name>
    <dbReference type="NCBI Taxonomy" id="255045"/>
    <lineage>
        <taxon>Bacteria</taxon>
        <taxon>Pseudomonadati</taxon>
        <taxon>Pseudomonadota</taxon>
        <taxon>Alphaproteobacteria</taxon>
        <taxon>Hyphomicrobiales</taxon>
        <taxon>Nitrobacteraceae</taxon>
        <taxon>Bradyrhizobium</taxon>
    </lineage>
</organism>
<keyword evidence="14" id="KW-0829">Tyrosine-protein kinase</keyword>
<proteinExistence type="inferred from homology"/>
<evidence type="ECO:0000256" key="13">
    <source>
        <dbReference type="ARBA" id="ARBA00023136"/>
    </source>
</evidence>
<keyword evidence="6" id="KW-0997">Cell inner membrane</keyword>
<dbReference type="InterPro" id="IPR050445">
    <property type="entry name" value="Bact_polysacc_biosynth/exp"/>
</dbReference>
<evidence type="ECO:0000256" key="5">
    <source>
        <dbReference type="ARBA" id="ARBA00022475"/>
    </source>
</evidence>
<comment type="similarity">
    <text evidence="3">Belongs to the etk/wzc family.</text>
</comment>
<evidence type="ECO:0000256" key="7">
    <source>
        <dbReference type="ARBA" id="ARBA00022679"/>
    </source>
</evidence>
<dbReference type="Gene3D" id="3.40.50.300">
    <property type="entry name" value="P-loop containing nucleotide triphosphate hydrolases"/>
    <property type="match status" value="1"/>
</dbReference>
<accession>A0ABX3X9R0</accession>
<feature type="domain" description="Polysaccharide chain length determinant N-terminal" evidence="19">
    <location>
        <begin position="78"/>
        <end position="161"/>
    </location>
</feature>
<dbReference type="Pfam" id="PF13807">
    <property type="entry name" value="GNVR"/>
    <property type="match status" value="1"/>
</dbReference>
<comment type="catalytic activity">
    <reaction evidence="15">
        <text>L-tyrosyl-[protein] + ATP = O-phospho-L-tyrosyl-[protein] + ADP + H(+)</text>
        <dbReference type="Rhea" id="RHEA:10596"/>
        <dbReference type="Rhea" id="RHEA-COMP:10136"/>
        <dbReference type="Rhea" id="RHEA-COMP:20101"/>
        <dbReference type="ChEBI" id="CHEBI:15378"/>
        <dbReference type="ChEBI" id="CHEBI:30616"/>
        <dbReference type="ChEBI" id="CHEBI:46858"/>
        <dbReference type="ChEBI" id="CHEBI:61978"/>
        <dbReference type="ChEBI" id="CHEBI:456216"/>
        <dbReference type="EC" id="2.7.10.2"/>
    </reaction>
</comment>
<dbReference type="EMBL" id="NAFK01000126">
    <property type="protein sequence ID" value="OSJ34193.1"/>
    <property type="molecule type" value="Genomic_DNA"/>
</dbReference>
<evidence type="ECO:0000313" key="23">
    <source>
        <dbReference type="Proteomes" id="UP000193884"/>
    </source>
</evidence>
<evidence type="ECO:0000256" key="9">
    <source>
        <dbReference type="ARBA" id="ARBA00022741"/>
    </source>
</evidence>
<dbReference type="InterPro" id="IPR027417">
    <property type="entry name" value="P-loop_NTPase"/>
</dbReference>
<feature type="transmembrane region" description="Helical" evidence="18">
    <location>
        <begin position="504"/>
        <end position="523"/>
    </location>
</feature>
<dbReference type="InterPro" id="IPR005702">
    <property type="entry name" value="Wzc-like_C"/>
</dbReference>
<comment type="similarity">
    <text evidence="2">Belongs to the CpsD/CapB family.</text>
</comment>
<evidence type="ECO:0000256" key="2">
    <source>
        <dbReference type="ARBA" id="ARBA00007316"/>
    </source>
</evidence>
<dbReference type="EC" id="2.7.10.2" evidence="4"/>
<evidence type="ECO:0000256" key="17">
    <source>
        <dbReference type="SAM" id="MobiDB-lite"/>
    </source>
</evidence>
<dbReference type="Proteomes" id="UP000193884">
    <property type="component" value="Unassembled WGS sequence"/>
</dbReference>
<feature type="compositionally biased region" description="Pro residues" evidence="17">
    <location>
        <begin position="552"/>
        <end position="563"/>
    </location>
</feature>
<gene>
    <name evidence="22" type="ORF">BST63_03995</name>
</gene>
<evidence type="ECO:0000256" key="3">
    <source>
        <dbReference type="ARBA" id="ARBA00008883"/>
    </source>
</evidence>
<feature type="region of interest" description="Disordered" evidence="17">
    <location>
        <begin position="552"/>
        <end position="579"/>
    </location>
</feature>
<keyword evidence="10 22" id="KW-0418">Kinase</keyword>
<keyword evidence="13 18" id="KW-0472">Membrane</keyword>
<evidence type="ECO:0000256" key="6">
    <source>
        <dbReference type="ARBA" id="ARBA00022519"/>
    </source>
</evidence>
<feature type="domain" description="AAA" evidence="20">
    <location>
        <begin position="626"/>
        <end position="758"/>
    </location>
</feature>
<feature type="coiled-coil region" evidence="16">
    <location>
        <begin position="443"/>
        <end position="470"/>
    </location>
</feature>
<evidence type="ECO:0000256" key="8">
    <source>
        <dbReference type="ARBA" id="ARBA00022692"/>
    </source>
</evidence>